<evidence type="ECO:0000313" key="3">
    <source>
        <dbReference type="Proteomes" id="UP000676601"/>
    </source>
</evidence>
<dbReference type="EMBL" id="BORU01000002">
    <property type="protein sequence ID" value="GIO56459.1"/>
    <property type="molecule type" value="Genomic_DNA"/>
</dbReference>
<reference evidence="2 3" key="1">
    <citation type="submission" date="2021-03" db="EMBL/GenBank/DDBJ databases">
        <title>Antimicrobial resistance genes in bacteria isolated from Japanese honey, and their potential for conferring macrolide and lincosamide resistance in the American foulbrood pathogen Paenibacillus larvae.</title>
        <authorList>
            <person name="Okamoto M."/>
            <person name="Kumagai M."/>
            <person name="Kanamori H."/>
            <person name="Takamatsu D."/>
        </authorList>
    </citation>
    <scope>NUCLEOTIDE SEQUENCE [LARGE SCALE GENOMIC DNA]</scope>
    <source>
        <strain evidence="2 3">J21TS7</strain>
    </source>
</reference>
<gene>
    <name evidence="2" type="ORF">J21TS7_47770</name>
</gene>
<organism evidence="2 3">
    <name type="scientific">Paenibacillus cineris</name>
    <dbReference type="NCBI Taxonomy" id="237530"/>
    <lineage>
        <taxon>Bacteria</taxon>
        <taxon>Bacillati</taxon>
        <taxon>Bacillota</taxon>
        <taxon>Bacilli</taxon>
        <taxon>Bacillales</taxon>
        <taxon>Paenibacillaceae</taxon>
        <taxon>Paenibacillus</taxon>
    </lineage>
</organism>
<evidence type="ECO:0000256" key="1">
    <source>
        <dbReference type="SAM" id="MobiDB-lite"/>
    </source>
</evidence>
<protein>
    <submittedName>
        <fullName evidence="2">Uncharacterized protein</fullName>
    </submittedName>
</protein>
<evidence type="ECO:0000313" key="2">
    <source>
        <dbReference type="EMBL" id="GIO56459.1"/>
    </source>
</evidence>
<proteinExistence type="predicted"/>
<comment type="caution">
    <text evidence="2">The sequence shown here is derived from an EMBL/GenBank/DDBJ whole genome shotgun (WGS) entry which is preliminary data.</text>
</comment>
<sequence>MLFRQRLNSCETGNWKMTRPDINRADHEAKDIDQKVKWREKRWNQTKEAGTQARPDPM</sequence>
<keyword evidence="3" id="KW-1185">Reference proteome</keyword>
<accession>A0ABQ4LIV9</accession>
<name>A0ABQ4LIV9_9BACL</name>
<feature type="compositionally biased region" description="Basic and acidic residues" evidence="1">
    <location>
        <begin position="36"/>
        <end position="45"/>
    </location>
</feature>
<dbReference type="Proteomes" id="UP000676601">
    <property type="component" value="Unassembled WGS sequence"/>
</dbReference>
<feature type="region of interest" description="Disordered" evidence="1">
    <location>
        <begin position="36"/>
        <end position="58"/>
    </location>
</feature>